<dbReference type="RefSeq" id="WP_068219838.1">
    <property type="nucleotide sequence ID" value="NZ_CP139724.1"/>
</dbReference>
<evidence type="ECO:0000256" key="1">
    <source>
        <dbReference type="SAM" id="Phobius"/>
    </source>
</evidence>
<dbReference type="InterPro" id="IPR008537">
    <property type="entry name" value="DUF819"/>
</dbReference>
<gene>
    <name evidence="2" type="ORF">AWW68_08425</name>
</gene>
<feature type="transmembrane region" description="Helical" evidence="1">
    <location>
        <begin position="292"/>
        <end position="317"/>
    </location>
</feature>
<dbReference type="PANTHER" id="PTHR34289">
    <property type="entry name" value="PROTEIN, PUTATIVE (DUF819)-RELATED"/>
    <property type="match status" value="1"/>
</dbReference>
<comment type="caution">
    <text evidence="2">The sequence shown here is derived from an EMBL/GenBank/DDBJ whole genome shotgun (WGS) entry which is preliminary data.</text>
</comment>
<feature type="transmembrane region" description="Helical" evidence="1">
    <location>
        <begin position="6"/>
        <end position="23"/>
    </location>
</feature>
<feature type="transmembrane region" description="Helical" evidence="1">
    <location>
        <begin position="89"/>
        <end position="113"/>
    </location>
</feature>
<name>A0A150XAZ4_9BACT</name>
<protein>
    <recommendedName>
        <fullName evidence="4">DUF819 domain-containing protein</fullName>
    </recommendedName>
</protein>
<evidence type="ECO:0000313" key="2">
    <source>
        <dbReference type="EMBL" id="KYG75844.1"/>
    </source>
</evidence>
<keyword evidence="1" id="KW-1133">Transmembrane helix</keyword>
<feature type="transmembrane region" description="Helical" evidence="1">
    <location>
        <begin position="350"/>
        <end position="373"/>
    </location>
</feature>
<dbReference type="Proteomes" id="UP000075606">
    <property type="component" value="Unassembled WGS sequence"/>
</dbReference>
<feature type="transmembrane region" description="Helical" evidence="1">
    <location>
        <begin position="35"/>
        <end position="53"/>
    </location>
</feature>
<feature type="transmembrane region" description="Helical" evidence="1">
    <location>
        <begin position="267"/>
        <end position="286"/>
    </location>
</feature>
<feature type="transmembrane region" description="Helical" evidence="1">
    <location>
        <begin position="211"/>
        <end position="230"/>
    </location>
</feature>
<evidence type="ECO:0008006" key="4">
    <source>
        <dbReference type="Google" id="ProtNLM"/>
    </source>
</evidence>
<keyword evidence="1" id="KW-0812">Transmembrane</keyword>
<feature type="transmembrane region" description="Helical" evidence="1">
    <location>
        <begin position="59"/>
        <end position="77"/>
    </location>
</feature>
<dbReference type="STRING" id="333140.AWW68_08425"/>
<organism evidence="2 3">
    <name type="scientific">Roseivirga spongicola</name>
    <dbReference type="NCBI Taxonomy" id="333140"/>
    <lineage>
        <taxon>Bacteria</taxon>
        <taxon>Pseudomonadati</taxon>
        <taxon>Bacteroidota</taxon>
        <taxon>Cytophagia</taxon>
        <taxon>Cytophagales</taxon>
        <taxon>Roseivirgaceae</taxon>
        <taxon>Roseivirga</taxon>
    </lineage>
</organism>
<dbReference type="OrthoDB" id="653763at2"/>
<keyword evidence="1" id="KW-0472">Membrane</keyword>
<feature type="transmembrane region" description="Helical" evidence="1">
    <location>
        <begin position="236"/>
        <end position="255"/>
    </location>
</feature>
<reference evidence="2 3" key="1">
    <citation type="submission" date="2016-01" db="EMBL/GenBank/DDBJ databases">
        <title>Genome sequencing of Roseivirga spongicola UST030701-084.</title>
        <authorList>
            <person name="Selvaratnam C."/>
            <person name="Thevarajoo S."/>
            <person name="Goh K.M."/>
            <person name="Ee R."/>
            <person name="Chan K.-G."/>
            <person name="Chong C.S."/>
        </authorList>
    </citation>
    <scope>NUCLEOTIDE SEQUENCE [LARGE SCALE GENOMIC DNA]</scope>
    <source>
        <strain evidence="2 3">UST030701-084</strain>
    </source>
</reference>
<proteinExistence type="predicted"/>
<dbReference type="Pfam" id="PF05684">
    <property type="entry name" value="DUF819"/>
    <property type="match status" value="1"/>
</dbReference>
<keyword evidence="3" id="KW-1185">Reference proteome</keyword>
<dbReference type="PANTHER" id="PTHR34289:SF8">
    <property type="entry name" value="DUF819 DOMAIN-CONTAINING PROTEIN"/>
    <property type="match status" value="1"/>
</dbReference>
<evidence type="ECO:0000313" key="3">
    <source>
        <dbReference type="Proteomes" id="UP000075606"/>
    </source>
</evidence>
<dbReference type="AlphaFoldDB" id="A0A150XAZ4"/>
<sequence length="376" mass="40024">MIQNPLYILTVLCGLIFVSEWLTKNTFLKHISGSLLVIILGAILANFGFIPSASNASPVYDSIFTYVAPASIFYLLLGVNLKELRKAGLPMLITFVLGSVGTTLGVLLASQVIDYQAVFGENYQAIAGMMTGTYTGGSANFNAVALHYDVVREGAVYTGIVVADNIVTAIWMLVTLSLPALMMKLRPHKELKMKNGGEMNQYAEREHVGPLRLGLMLFIGLAAMMVSDLLAEQTAIPSVLILTTIALILAQIKAVQDIPGAKMLGMFAVYLFLVVVGAFCEVTALVEVGEHAVSILLFTVTIVLVHGAFLLSMALMLKFDWSMVAIASQANIGGASTALALAKSFKRNDLLLPAILAGSLGTGLGTYLGFLIAGLV</sequence>
<accession>A0A150XAZ4</accession>
<dbReference type="EMBL" id="LRPC01000012">
    <property type="protein sequence ID" value="KYG75844.1"/>
    <property type="molecule type" value="Genomic_DNA"/>
</dbReference>